<feature type="region of interest" description="Disordered" evidence="1">
    <location>
        <begin position="1"/>
        <end position="26"/>
    </location>
</feature>
<keyword evidence="3" id="KW-1185">Reference proteome</keyword>
<evidence type="ECO:0000313" key="3">
    <source>
        <dbReference type="Proteomes" id="UP000276133"/>
    </source>
</evidence>
<dbReference type="OrthoDB" id="10527837at2759"/>
<gene>
    <name evidence="2" type="ORF">BpHYR1_001675</name>
</gene>
<sequence length="291" mass="33530">MFETIKPLENKLPERPNLSRPQSVRSTITAKKEPISNLNALNTKKFLPTLSPLGHYPSIRTKKKSIRQNSNEHPLNSFRDSAFLDLKDDWSKEGCENMFNSVERFLDSQLKREQSCKRRCNEIIKVRNLKNTQKLIANTIKDFDEKINLNLLLKNKEAGAKGNSPSSLSDSANYRALIAEEILRINSKCSRCREKNRRFEEALFDSPLEIQLKGKNLKKSTLPNLSYNIHQTHVASLHSHHHQKPNLNSNRSYCNVQKLATRSDTIKPNSNDKNMFNLIQSKKLLTTKHRA</sequence>
<protein>
    <submittedName>
        <fullName evidence="2">Uncharacterized protein</fullName>
    </submittedName>
</protein>
<dbReference type="Proteomes" id="UP000276133">
    <property type="component" value="Unassembled WGS sequence"/>
</dbReference>
<reference evidence="2 3" key="1">
    <citation type="journal article" date="2018" name="Sci. Rep.">
        <title>Genomic signatures of local adaptation to the degree of environmental predictability in rotifers.</title>
        <authorList>
            <person name="Franch-Gras L."/>
            <person name="Hahn C."/>
            <person name="Garcia-Roger E.M."/>
            <person name="Carmona M.J."/>
            <person name="Serra M."/>
            <person name="Gomez A."/>
        </authorList>
    </citation>
    <scope>NUCLEOTIDE SEQUENCE [LARGE SCALE GENOMIC DNA]</scope>
    <source>
        <strain evidence="2">HYR1</strain>
    </source>
</reference>
<evidence type="ECO:0000256" key="1">
    <source>
        <dbReference type="SAM" id="MobiDB-lite"/>
    </source>
</evidence>
<name>A0A3M7SP41_BRAPC</name>
<dbReference type="AlphaFoldDB" id="A0A3M7SP41"/>
<dbReference type="EMBL" id="REGN01001042">
    <property type="protein sequence ID" value="RNA37442.1"/>
    <property type="molecule type" value="Genomic_DNA"/>
</dbReference>
<organism evidence="2 3">
    <name type="scientific">Brachionus plicatilis</name>
    <name type="common">Marine rotifer</name>
    <name type="synonym">Brachionus muelleri</name>
    <dbReference type="NCBI Taxonomy" id="10195"/>
    <lineage>
        <taxon>Eukaryota</taxon>
        <taxon>Metazoa</taxon>
        <taxon>Spiralia</taxon>
        <taxon>Gnathifera</taxon>
        <taxon>Rotifera</taxon>
        <taxon>Eurotatoria</taxon>
        <taxon>Monogononta</taxon>
        <taxon>Pseudotrocha</taxon>
        <taxon>Ploima</taxon>
        <taxon>Brachionidae</taxon>
        <taxon>Brachionus</taxon>
    </lineage>
</organism>
<evidence type="ECO:0000313" key="2">
    <source>
        <dbReference type="EMBL" id="RNA37442.1"/>
    </source>
</evidence>
<accession>A0A3M7SP41</accession>
<comment type="caution">
    <text evidence="2">The sequence shown here is derived from an EMBL/GenBank/DDBJ whole genome shotgun (WGS) entry which is preliminary data.</text>
</comment>
<proteinExistence type="predicted"/>
<feature type="compositionally biased region" description="Basic and acidic residues" evidence="1">
    <location>
        <begin position="1"/>
        <end position="14"/>
    </location>
</feature>